<dbReference type="PANTHER" id="PTHR37694">
    <property type="entry name" value="SLR8022 PROTEIN"/>
    <property type="match status" value="1"/>
</dbReference>
<accession>A0A2I0R3F4</accession>
<proteinExistence type="predicted"/>
<protein>
    <submittedName>
        <fullName evidence="2">Cupin</fullName>
    </submittedName>
</protein>
<dbReference type="CDD" id="cd02230">
    <property type="entry name" value="cupin_HP0902-like"/>
    <property type="match status" value="1"/>
</dbReference>
<gene>
    <name evidence="2" type="ORF">CW751_05845</name>
</gene>
<feature type="domain" description="Cupin type-2" evidence="1">
    <location>
        <begin position="34"/>
        <end position="96"/>
    </location>
</feature>
<dbReference type="SUPFAM" id="SSF51182">
    <property type="entry name" value="RmlC-like cupins"/>
    <property type="match status" value="1"/>
</dbReference>
<evidence type="ECO:0000313" key="2">
    <source>
        <dbReference type="EMBL" id="PKR81105.1"/>
    </source>
</evidence>
<dbReference type="InterPro" id="IPR014710">
    <property type="entry name" value="RmlC-like_jellyroll"/>
</dbReference>
<dbReference type="RefSeq" id="WP_101334065.1">
    <property type="nucleotide sequence ID" value="NZ_PJNI01000005.1"/>
</dbReference>
<keyword evidence="3" id="KW-1185">Reference proteome</keyword>
<name>A0A2I0R3F4_9FLAO</name>
<reference evidence="2 3" key="1">
    <citation type="submission" date="2017-12" db="EMBL/GenBank/DDBJ databases">
        <title>The draft genome sequence of Brumimicrobium saltpan LHR20.</title>
        <authorList>
            <person name="Do Z.-J."/>
            <person name="Luo H.-R."/>
        </authorList>
    </citation>
    <scope>NUCLEOTIDE SEQUENCE [LARGE SCALE GENOMIC DNA]</scope>
    <source>
        <strain evidence="2 3">LHR20</strain>
    </source>
</reference>
<comment type="caution">
    <text evidence="2">The sequence shown here is derived from an EMBL/GenBank/DDBJ whole genome shotgun (WGS) entry which is preliminary data.</text>
</comment>
<dbReference type="Pfam" id="PF07883">
    <property type="entry name" value="Cupin_2"/>
    <property type="match status" value="1"/>
</dbReference>
<dbReference type="AlphaFoldDB" id="A0A2I0R3F4"/>
<sequence length="115" mass="12792">MKSNSYTKDLEFSDDKVKVSLILETLFSKEIRIAFKAGQVMKEHQTPFPIIVHLLKGAIDFGVNGEQHQLEAGDILTLEGGIPHDLKAKTESVVRLTLSKQDVSSRVEQVAKDSK</sequence>
<dbReference type="Gene3D" id="2.60.120.10">
    <property type="entry name" value="Jelly Rolls"/>
    <property type="match status" value="1"/>
</dbReference>
<dbReference type="EMBL" id="PJNI01000005">
    <property type="protein sequence ID" value="PKR81105.1"/>
    <property type="molecule type" value="Genomic_DNA"/>
</dbReference>
<dbReference type="PANTHER" id="PTHR37694:SF1">
    <property type="entry name" value="SLR8022 PROTEIN"/>
    <property type="match status" value="1"/>
</dbReference>
<dbReference type="InterPro" id="IPR013096">
    <property type="entry name" value="Cupin_2"/>
</dbReference>
<evidence type="ECO:0000313" key="3">
    <source>
        <dbReference type="Proteomes" id="UP000236654"/>
    </source>
</evidence>
<dbReference type="Proteomes" id="UP000236654">
    <property type="component" value="Unassembled WGS sequence"/>
</dbReference>
<dbReference type="OrthoDB" id="997205at2"/>
<evidence type="ECO:0000259" key="1">
    <source>
        <dbReference type="Pfam" id="PF07883"/>
    </source>
</evidence>
<dbReference type="InterPro" id="IPR011051">
    <property type="entry name" value="RmlC_Cupin_sf"/>
</dbReference>
<organism evidence="2 3">
    <name type="scientific">Brumimicrobium salinarum</name>
    <dbReference type="NCBI Taxonomy" id="2058658"/>
    <lineage>
        <taxon>Bacteria</taxon>
        <taxon>Pseudomonadati</taxon>
        <taxon>Bacteroidota</taxon>
        <taxon>Flavobacteriia</taxon>
        <taxon>Flavobacteriales</taxon>
        <taxon>Crocinitomicaceae</taxon>
        <taxon>Brumimicrobium</taxon>
    </lineage>
</organism>